<name>A0A0F7SMJ8_PHARH</name>
<evidence type="ECO:0000256" key="1">
    <source>
        <dbReference type="SAM" id="Phobius"/>
    </source>
</evidence>
<keyword evidence="1" id="KW-1133">Transmembrane helix</keyword>
<dbReference type="AlphaFoldDB" id="A0A0F7SMJ8"/>
<evidence type="ECO:0000313" key="2">
    <source>
        <dbReference type="EMBL" id="CED82661.1"/>
    </source>
</evidence>
<reference evidence="2" key="1">
    <citation type="submission" date="2014-08" db="EMBL/GenBank/DDBJ databases">
        <authorList>
            <person name="Sharma Rahul"/>
            <person name="Thines Marco"/>
        </authorList>
    </citation>
    <scope>NUCLEOTIDE SEQUENCE</scope>
</reference>
<dbReference type="EMBL" id="LN483124">
    <property type="protein sequence ID" value="CED82661.1"/>
    <property type="molecule type" value="Genomic_DNA"/>
</dbReference>
<sequence length="84" mass="9012">MGNIISAIGRGINSVVSAIGSVIMAIVSGITNVLLAICLWCLRWTSTRRGDNNGIAERAWYTGASTCLPVTVSTSQYHSRICWP</sequence>
<organism evidence="2">
    <name type="scientific">Phaffia rhodozyma</name>
    <name type="common">Yeast</name>
    <name type="synonym">Xanthophyllomyces dendrorhous</name>
    <dbReference type="NCBI Taxonomy" id="264483"/>
    <lineage>
        <taxon>Eukaryota</taxon>
        <taxon>Fungi</taxon>
        <taxon>Dikarya</taxon>
        <taxon>Basidiomycota</taxon>
        <taxon>Agaricomycotina</taxon>
        <taxon>Tremellomycetes</taxon>
        <taxon>Cystofilobasidiales</taxon>
        <taxon>Mrakiaceae</taxon>
        <taxon>Phaffia</taxon>
    </lineage>
</organism>
<proteinExistence type="predicted"/>
<feature type="transmembrane region" description="Helical" evidence="1">
    <location>
        <begin position="18"/>
        <end position="42"/>
    </location>
</feature>
<keyword evidence="1" id="KW-0812">Transmembrane</keyword>
<keyword evidence="1" id="KW-0472">Membrane</keyword>
<accession>A0A0F7SMJ8</accession>
<protein>
    <submittedName>
        <fullName evidence="2">Uncharacterized protein</fullName>
    </submittedName>
</protein>